<organism evidence="7 8">
    <name type="scientific">Sphingomonas jatrophae</name>
    <dbReference type="NCBI Taxonomy" id="1166337"/>
    <lineage>
        <taxon>Bacteria</taxon>
        <taxon>Pseudomonadati</taxon>
        <taxon>Pseudomonadota</taxon>
        <taxon>Alphaproteobacteria</taxon>
        <taxon>Sphingomonadales</taxon>
        <taxon>Sphingomonadaceae</taxon>
        <taxon>Sphingomonas</taxon>
    </lineage>
</organism>
<dbReference type="GO" id="GO:0016020">
    <property type="term" value="C:membrane"/>
    <property type="evidence" value="ECO:0007669"/>
    <property type="project" value="UniProtKB-SubCell"/>
</dbReference>
<gene>
    <name evidence="7" type="ORF">SAMN05192580_3676</name>
</gene>
<name>A0A1I6M8R2_9SPHN</name>
<dbReference type="Proteomes" id="UP000198824">
    <property type="component" value="Unassembled WGS sequence"/>
</dbReference>
<dbReference type="PIRSF" id="PIRSF005859">
    <property type="entry name" value="PBR"/>
    <property type="match status" value="1"/>
</dbReference>
<dbReference type="Gene3D" id="1.20.1260.100">
    <property type="entry name" value="TspO/MBR protein"/>
    <property type="match status" value="1"/>
</dbReference>
<keyword evidence="3 6" id="KW-0812">Transmembrane</keyword>
<feature type="transmembrane region" description="Helical" evidence="6">
    <location>
        <begin position="122"/>
        <end position="140"/>
    </location>
</feature>
<feature type="transmembrane region" description="Helical" evidence="6">
    <location>
        <begin position="72"/>
        <end position="92"/>
    </location>
</feature>
<dbReference type="InterPro" id="IPR038330">
    <property type="entry name" value="TspO/MBR-related_sf"/>
</dbReference>
<evidence type="ECO:0000256" key="4">
    <source>
        <dbReference type="ARBA" id="ARBA00022989"/>
    </source>
</evidence>
<proteinExistence type="inferred from homology"/>
<dbReference type="STRING" id="1166337.SAMN05192580_3676"/>
<evidence type="ECO:0000256" key="2">
    <source>
        <dbReference type="ARBA" id="ARBA00007524"/>
    </source>
</evidence>
<dbReference type="PANTHER" id="PTHR10057">
    <property type="entry name" value="PERIPHERAL-TYPE BENZODIAZEPINE RECEPTOR"/>
    <property type="match status" value="1"/>
</dbReference>
<evidence type="ECO:0000256" key="1">
    <source>
        <dbReference type="ARBA" id="ARBA00004141"/>
    </source>
</evidence>
<keyword evidence="4 6" id="KW-1133">Transmembrane helix</keyword>
<dbReference type="GO" id="GO:0033013">
    <property type="term" value="P:tetrapyrrole metabolic process"/>
    <property type="evidence" value="ECO:0007669"/>
    <property type="project" value="UniProtKB-ARBA"/>
</dbReference>
<evidence type="ECO:0000256" key="5">
    <source>
        <dbReference type="ARBA" id="ARBA00023136"/>
    </source>
</evidence>
<protein>
    <submittedName>
        <fullName evidence="7">TspO and MBR related proteins</fullName>
    </submittedName>
</protein>
<reference evidence="7 8" key="1">
    <citation type="submission" date="2016-10" db="EMBL/GenBank/DDBJ databases">
        <authorList>
            <person name="de Groot N.N."/>
        </authorList>
    </citation>
    <scope>NUCLEOTIDE SEQUENCE [LARGE SCALE GENOMIC DNA]</scope>
    <source>
        <strain evidence="7 8">S5-249</strain>
    </source>
</reference>
<dbReference type="InterPro" id="IPR004307">
    <property type="entry name" value="TspO_MBR"/>
</dbReference>
<feature type="transmembrane region" description="Helical" evidence="6">
    <location>
        <begin position="38"/>
        <end position="60"/>
    </location>
</feature>
<dbReference type="Pfam" id="PF03073">
    <property type="entry name" value="TspO_MBR"/>
    <property type="match status" value="1"/>
</dbReference>
<dbReference type="FunFam" id="1.20.1260.100:FF:000001">
    <property type="entry name" value="translocator protein 2"/>
    <property type="match status" value="1"/>
</dbReference>
<dbReference type="EMBL" id="FOZG01000003">
    <property type="protein sequence ID" value="SFS12069.1"/>
    <property type="molecule type" value="Genomic_DNA"/>
</dbReference>
<keyword evidence="8" id="KW-1185">Reference proteome</keyword>
<evidence type="ECO:0000313" key="7">
    <source>
        <dbReference type="EMBL" id="SFS12069.1"/>
    </source>
</evidence>
<evidence type="ECO:0000256" key="3">
    <source>
        <dbReference type="ARBA" id="ARBA00022692"/>
    </source>
</evidence>
<comment type="similarity">
    <text evidence="2">Belongs to the TspO/BZRP family.</text>
</comment>
<dbReference type="AlphaFoldDB" id="A0A1I6M8R2"/>
<feature type="transmembrane region" description="Helical" evidence="6">
    <location>
        <begin position="98"/>
        <end position="117"/>
    </location>
</feature>
<comment type="subcellular location">
    <subcellularLocation>
        <location evidence="1">Membrane</location>
        <topology evidence="1">Multi-pass membrane protein</topology>
    </subcellularLocation>
</comment>
<sequence>MLVPLVVLLGAASGRLSGSGTDNAWFAALTKPSIMPPGAAFGIVWTILYLLMGVALAMVVHARGARGRGLAIALFVVQFAVNLAWSPLFFAAHQVSLAFWWILLLIPLAAATAWAFFRVRRVAGLLLLPYIAWLLFAAVLNHRYDVLNPDAERLAPDAASTQVSI</sequence>
<dbReference type="CDD" id="cd15904">
    <property type="entry name" value="TSPO_MBR"/>
    <property type="match status" value="1"/>
</dbReference>
<keyword evidence="5 6" id="KW-0472">Membrane</keyword>
<dbReference type="PANTHER" id="PTHR10057:SF0">
    <property type="entry name" value="TRANSLOCATOR PROTEIN"/>
    <property type="match status" value="1"/>
</dbReference>
<accession>A0A1I6M8R2</accession>
<evidence type="ECO:0000313" key="8">
    <source>
        <dbReference type="Proteomes" id="UP000198824"/>
    </source>
</evidence>
<evidence type="ECO:0000256" key="6">
    <source>
        <dbReference type="SAM" id="Phobius"/>
    </source>
</evidence>